<reference evidence="11" key="1">
    <citation type="submission" date="2022-05" db="EMBL/GenBank/DDBJ databases">
        <title>Impact of host demography and evolutionary history on endosymbiont molecular evolution: a test in carpenter ants (Genus Camponotus) and their Blochmannia endosymbionts.</title>
        <authorList>
            <person name="Manthey J.D."/>
            <person name="Giron J.C."/>
            <person name="Hruska J.P."/>
        </authorList>
    </citation>
    <scope>NUCLEOTIDE SEQUENCE</scope>
    <source>
        <strain evidence="11">C-006</strain>
    </source>
</reference>
<evidence type="ECO:0000313" key="12">
    <source>
        <dbReference type="Proteomes" id="UP001056834"/>
    </source>
</evidence>
<comment type="pathway">
    <text evidence="1">Metabolic intermediate biosynthesis; chorismate biosynthesis; chorismate from D-erythrose 4-phosphate and phosphoenolpyruvate: step 4/7.</text>
</comment>
<evidence type="ECO:0000259" key="10">
    <source>
        <dbReference type="Pfam" id="PF18317"/>
    </source>
</evidence>
<dbReference type="InterPro" id="IPR013708">
    <property type="entry name" value="Shikimate_DH-bd_N"/>
</dbReference>
<dbReference type="Pfam" id="PF08501">
    <property type="entry name" value="Shikimate_dh_N"/>
    <property type="match status" value="1"/>
</dbReference>
<evidence type="ECO:0000256" key="3">
    <source>
        <dbReference type="ARBA" id="ARBA00022605"/>
    </source>
</evidence>
<evidence type="ECO:0000256" key="5">
    <source>
        <dbReference type="ARBA" id="ARBA00023002"/>
    </source>
</evidence>
<name>A0ABY4STJ6_9ENTR</name>
<dbReference type="Gene3D" id="3.40.50.720">
    <property type="entry name" value="NAD(P)-binding Rossmann-like Domain"/>
    <property type="match status" value="1"/>
</dbReference>
<keyword evidence="5 11" id="KW-0560">Oxidoreductase</keyword>
<evidence type="ECO:0000256" key="2">
    <source>
        <dbReference type="ARBA" id="ARBA00012962"/>
    </source>
</evidence>
<feature type="domain" description="Quinate/shikimate 5-dehydrogenase/glutamyl-tRNA reductase" evidence="8">
    <location>
        <begin position="132"/>
        <end position="212"/>
    </location>
</feature>
<evidence type="ECO:0000259" key="9">
    <source>
        <dbReference type="Pfam" id="PF08501"/>
    </source>
</evidence>
<feature type="domain" description="SDH C-terminal" evidence="10">
    <location>
        <begin position="258"/>
        <end position="281"/>
    </location>
</feature>
<organism evidence="11 12">
    <name type="scientific">Candidatus Blochmannia ocreatus</name>
    <name type="common">nom. nud.</name>
    <dbReference type="NCBI Taxonomy" id="251538"/>
    <lineage>
        <taxon>Bacteria</taxon>
        <taxon>Pseudomonadati</taxon>
        <taxon>Pseudomonadota</taxon>
        <taxon>Gammaproteobacteria</taxon>
        <taxon>Enterobacterales</taxon>
        <taxon>Enterobacteriaceae</taxon>
        <taxon>ant endosymbionts</taxon>
        <taxon>Candidatus Blochmanniella</taxon>
    </lineage>
</organism>
<dbReference type="InterPro" id="IPR022893">
    <property type="entry name" value="Shikimate_DH_fam"/>
</dbReference>
<keyword evidence="12" id="KW-1185">Reference proteome</keyword>
<keyword evidence="3" id="KW-0028">Amino-acid biosynthesis</keyword>
<dbReference type="CDD" id="cd01065">
    <property type="entry name" value="NAD_bind_Shikimate_DH"/>
    <property type="match status" value="1"/>
</dbReference>
<dbReference type="SUPFAM" id="SSF53223">
    <property type="entry name" value="Aminoacid dehydrogenase-like, N-terminal domain"/>
    <property type="match status" value="1"/>
</dbReference>
<dbReference type="EMBL" id="CP097762">
    <property type="protein sequence ID" value="URJ25295.1"/>
    <property type="molecule type" value="Genomic_DNA"/>
</dbReference>
<dbReference type="InterPro" id="IPR041121">
    <property type="entry name" value="SDH_C"/>
</dbReference>
<feature type="domain" description="Shikimate dehydrogenase substrate binding N-terminal" evidence="9">
    <location>
        <begin position="6"/>
        <end position="88"/>
    </location>
</feature>
<dbReference type="Gene3D" id="3.40.50.10860">
    <property type="entry name" value="Leucine Dehydrogenase, chain A, domain 1"/>
    <property type="match status" value="1"/>
</dbReference>
<evidence type="ECO:0000256" key="1">
    <source>
        <dbReference type="ARBA" id="ARBA00004871"/>
    </source>
</evidence>
<gene>
    <name evidence="11" type="primary">aroE</name>
    <name evidence="11" type="ORF">M9405_01025</name>
</gene>
<protein>
    <recommendedName>
        <fullName evidence="2">shikimate dehydrogenase (NADP(+))</fullName>
        <ecNumber evidence="2">1.1.1.25</ecNumber>
    </recommendedName>
</protein>
<keyword evidence="4" id="KW-0521">NADP</keyword>
<dbReference type="EC" id="1.1.1.25" evidence="2"/>
<dbReference type="RefSeq" id="WP_250223426.1">
    <property type="nucleotide sequence ID" value="NZ_CP097762.1"/>
</dbReference>
<dbReference type="SUPFAM" id="SSF51735">
    <property type="entry name" value="NAD(P)-binding Rossmann-fold domains"/>
    <property type="match status" value="1"/>
</dbReference>
<dbReference type="InterPro" id="IPR006151">
    <property type="entry name" value="Shikm_DH/Glu-tRNA_Rdtase"/>
</dbReference>
<accession>A0ABY4STJ6</accession>
<dbReference type="Pfam" id="PF18317">
    <property type="entry name" value="SDH_C"/>
    <property type="match status" value="1"/>
</dbReference>
<dbReference type="InterPro" id="IPR046346">
    <property type="entry name" value="Aminoacid_DH-like_N_sf"/>
</dbReference>
<evidence type="ECO:0000259" key="8">
    <source>
        <dbReference type="Pfam" id="PF01488"/>
    </source>
</evidence>
<sequence length="293" mass="32950">MVSFAVFGNPIKHSKSAEIYALFAKEIGISQQYNLYLASKNNFHYLLNNFFKSDGLGANITAPFKEQAYFLCNKLTKRAKIACSVNTIKKIKNNILLGDNTDGIGLISDFKRLNWINKSNNHFDITETNEMTANILLIGAGGASKGIIPVLLTHIATGYHIHVVNRTFSTAEKLVNLYYNLGWKNISCIPLNKLFFDINTKYSLIINATTSSVNNSVPEIPPFVINPTTKCYDLFYQSQDTSFITWCKRHGAKYCSDGLGMLVEQAAHAFFLWHNILPNTNSVIHYLRSSMQI</sequence>
<dbReference type="InterPro" id="IPR011342">
    <property type="entry name" value="Shikimate_DH"/>
</dbReference>
<comment type="catalytic activity">
    <reaction evidence="7">
        <text>shikimate + NADP(+) = 3-dehydroshikimate + NADPH + H(+)</text>
        <dbReference type="Rhea" id="RHEA:17737"/>
        <dbReference type="ChEBI" id="CHEBI:15378"/>
        <dbReference type="ChEBI" id="CHEBI:16630"/>
        <dbReference type="ChEBI" id="CHEBI:36208"/>
        <dbReference type="ChEBI" id="CHEBI:57783"/>
        <dbReference type="ChEBI" id="CHEBI:58349"/>
        <dbReference type="EC" id="1.1.1.25"/>
    </reaction>
</comment>
<keyword evidence="6" id="KW-0057">Aromatic amino acid biosynthesis</keyword>
<dbReference type="NCBIfam" id="NF001310">
    <property type="entry name" value="PRK00258.1-2"/>
    <property type="match status" value="1"/>
</dbReference>
<evidence type="ECO:0000256" key="7">
    <source>
        <dbReference type="ARBA" id="ARBA00049442"/>
    </source>
</evidence>
<proteinExistence type="predicted"/>
<dbReference type="GO" id="GO:0004764">
    <property type="term" value="F:shikimate 3-dehydrogenase (NADP+) activity"/>
    <property type="evidence" value="ECO:0007669"/>
    <property type="project" value="UniProtKB-EC"/>
</dbReference>
<dbReference type="InterPro" id="IPR036291">
    <property type="entry name" value="NAD(P)-bd_dom_sf"/>
</dbReference>
<evidence type="ECO:0000256" key="4">
    <source>
        <dbReference type="ARBA" id="ARBA00022857"/>
    </source>
</evidence>
<dbReference type="NCBIfam" id="TIGR00507">
    <property type="entry name" value="aroE"/>
    <property type="match status" value="1"/>
</dbReference>
<dbReference type="PANTHER" id="PTHR21089">
    <property type="entry name" value="SHIKIMATE DEHYDROGENASE"/>
    <property type="match status" value="1"/>
</dbReference>
<dbReference type="Proteomes" id="UP001056834">
    <property type="component" value="Chromosome"/>
</dbReference>
<dbReference type="PANTHER" id="PTHR21089:SF1">
    <property type="entry name" value="BIFUNCTIONAL 3-DEHYDROQUINATE DEHYDRATASE_SHIKIMATE DEHYDROGENASE, CHLOROPLASTIC"/>
    <property type="match status" value="1"/>
</dbReference>
<evidence type="ECO:0000256" key="6">
    <source>
        <dbReference type="ARBA" id="ARBA00023141"/>
    </source>
</evidence>
<evidence type="ECO:0000313" key="11">
    <source>
        <dbReference type="EMBL" id="URJ25295.1"/>
    </source>
</evidence>
<dbReference type="Pfam" id="PF01488">
    <property type="entry name" value="Shikimate_DH"/>
    <property type="match status" value="1"/>
</dbReference>